<name>A0AAE3KF72_9GAMM</name>
<comment type="caution">
    <text evidence="1">The sequence shown here is derived from an EMBL/GenBank/DDBJ whole genome shotgun (WGS) entry which is preliminary data.</text>
</comment>
<evidence type="ECO:0000313" key="2">
    <source>
        <dbReference type="Proteomes" id="UP001205843"/>
    </source>
</evidence>
<dbReference type="EMBL" id="JALJXV010000002">
    <property type="protein sequence ID" value="MCP1673777.1"/>
    <property type="molecule type" value="Genomic_DNA"/>
</dbReference>
<dbReference type="AlphaFoldDB" id="A0AAE3KF72"/>
<gene>
    <name evidence="1" type="ORF">J2T57_000876</name>
</gene>
<proteinExistence type="predicted"/>
<dbReference type="Proteomes" id="UP001205843">
    <property type="component" value="Unassembled WGS sequence"/>
</dbReference>
<dbReference type="RefSeq" id="WP_253474783.1">
    <property type="nucleotide sequence ID" value="NZ_JALJXV010000002.1"/>
</dbReference>
<organism evidence="1 2">
    <name type="scientific">Natronocella acetinitrilica</name>
    <dbReference type="NCBI Taxonomy" id="414046"/>
    <lineage>
        <taxon>Bacteria</taxon>
        <taxon>Pseudomonadati</taxon>
        <taxon>Pseudomonadota</taxon>
        <taxon>Gammaproteobacteria</taxon>
        <taxon>Chromatiales</taxon>
        <taxon>Ectothiorhodospiraceae</taxon>
        <taxon>Natronocella</taxon>
    </lineage>
</organism>
<keyword evidence="2" id="KW-1185">Reference proteome</keyword>
<accession>A0AAE3KF72</accession>
<reference evidence="1" key="1">
    <citation type="submission" date="2022-03" db="EMBL/GenBank/DDBJ databases">
        <title>Genomic Encyclopedia of Type Strains, Phase III (KMG-III): the genomes of soil and plant-associated and newly described type strains.</title>
        <authorList>
            <person name="Whitman W."/>
        </authorList>
    </citation>
    <scope>NUCLEOTIDE SEQUENCE</scope>
    <source>
        <strain evidence="1">ANL 6-2</strain>
    </source>
</reference>
<protein>
    <submittedName>
        <fullName evidence="1">Uncharacterized protein</fullName>
    </submittedName>
</protein>
<sequence length="98" mass="11272">MRGHWICQLSDLGAERIRQETGFHGQMPSTRVMMRQEAPLEQVRETALDIFVLHQIPPVTLERRQELLALLANDDCVSCHFVGWDQASPDDVKGFIER</sequence>
<evidence type="ECO:0000313" key="1">
    <source>
        <dbReference type="EMBL" id="MCP1673777.1"/>
    </source>
</evidence>